<keyword evidence="16" id="KW-1185">Reference proteome</keyword>
<comment type="catalytic activity">
    <reaction evidence="12">
        <text>L-tyrosyl-[glycogenin] + UDP-alpha-D-glucose = alpha-D-glucosyl-L-tyrosyl-[glycogenin] + UDP + H(+)</text>
        <dbReference type="Rhea" id="RHEA:23360"/>
        <dbReference type="Rhea" id="RHEA-COMP:14604"/>
        <dbReference type="Rhea" id="RHEA-COMP:14605"/>
        <dbReference type="ChEBI" id="CHEBI:15378"/>
        <dbReference type="ChEBI" id="CHEBI:46858"/>
        <dbReference type="ChEBI" id="CHEBI:58223"/>
        <dbReference type="ChEBI" id="CHEBI:58885"/>
        <dbReference type="ChEBI" id="CHEBI:140573"/>
        <dbReference type="EC" id="2.4.1.186"/>
    </reaction>
</comment>
<dbReference type="AlphaFoldDB" id="A0A2B7Y8Z3"/>
<evidence type="ECO:0000256" key="11">
    <source>
        <dbReference type="ARBA" id="ARBA00050886"/>
    </source>
</evidence>
<evidence type="ECO:0000256" key="6">
    <source>
        <dbReference type="ARBA" id="ARBA00023056"/>
    </source>
</evidence>
<feature type="compositionally biased region" description="Basic residues" evidence="14">
    <location>
        <begin position="394"/>
        <end position="404"/>
    </location>
</feature>
<protein>
    <recommendedName>
        <fullName evidence="10">glycogenin glucosyltransferase</fullName>
        <ecNumber evidence="10">2.4.1.186</ecNumber>
    </recommendedName>
</protein>
<dbReference type="SUPFAM" id="SSF53448">
    <property type="entry name" value="Nucleotide-diphospho-sugar transferases"/>
    <property type="match status" value="1"/>
</dbReference>
<dbReference type="GO" id="GO:0046872">
    <property type="term" value="F:metal ion binding"/>
    <property type="evidence" value="ECO:0007669"/>
    <property type="project" value="UniProtKB-KW"/>
</dbReference>
<evidence type="ECO:0000256" key="2">
    <source>
        <dbReference type="ARBA" id="ARBA00004496"/>
    </source>
</evidence>
<dbReference type="GO" id="GO:0008466">
    <property type="term" value="F:glycogenin glucosyltransferase activity"/>
    <property type="evidence" value="ECO:0007669"/>
    <property type="project" value="UniProtKB-EC"/>
</dbReference>
<evidence type="ECO:0000256" key="7">
    <source>
        <dbReference type="ARBA" id="ARBA00023180"/>
    </source>
</evidence>
<feature type="compositionally biased region" description="Polar residues" evidence="14">
    <location>
        <begin position="495"/>
        <end position="506"/>
    </location>
</feature>
<dbReference type="PANTHER" id="PTHR11183">
    <property type="entry name" value="GLYCOGENIN SUBFAMILY MEMBER"/>
    <property type="match status" value="1"/>
</dbReference>
<comment type="cofactor">
    <cofactor evidence="1">
        <name>Mn(2+)</name>
        <dbReference type="ChEBI" id="CHEBI:29035"/>
    </cofactor>
</comment>
<dbReference type="OrthoDB" id="2014201at2759"/>
<gene>
    <name evidence="15" type="ORF">AJ79_01226</name>
</gene>
<evidence type="ECO:0000256" key="1">
    <source>
        <dbReference type="ARBA" id="ARBA00001936"/>
    </source>
</evidence>
<evidence type="ECO:0000313" key="16">
    <source>
        <dbReference type="Proteomes" id="UP000223968"/>
    </source>
</evidence>
<keyword evidence="4" id="KW-0808">Transferase</keyword>
<organism evidence="15 16">
    <name type="scientific">Helicocarpus griseus UAMH5409</name>
    <dbReference type="NCBI Taxonomy" id="1447875"/>
    <lineage>
        <taxon>Eukaryota</taxon>
        <taxon>Fungi</taxon>
        <taxon>Dikarya</taxon>
        <taxon>Ascomycota</taxon>
        <taxon>Pezizomycotina</taxon>
        <taxon>Eurotiomycetes</taxon>
        <taxon>Eurotiomycetidae</taxon>
        <taxon>Onygenales</taxon>
        <taxon>Ajellomycetaceae</taxon>
        <taxon>Helicocarpus</taxon>
    </lineage>
</organism>
<feature type="region of interest" description="Disordered" evidence="14">
    <location>
        <begin position="615"/>
        <end position="810"/>
    </location>
</feature>
<dbReference type="InterPro" id="IPR050587">
    <property type="entry name" value="GNT1/Glycosyltrans_8"/>
</dbReference>
<keyword evidence="7" id="KW-0325">Glycoprotein</keyword>
<feature type="region of interest" description="Disordered" evidence="14">
    <location>
        <begin position="230"/>
        <end position="295"/>
    </location>
</feature>
<accession>A0A2B7Y8Z3</accession>
<feature type="region of interest" description="Disordered" evidence="14">
    <location>
        <begin position="452"/>
        <end position="528"/>
    </location>
</feature>
<keyword evidence="8" id="KW-0464">Manganese</keyword>
<reference evidence="15 16" key="1">
    <citation type="submission" date="2017-10" db="EMBL/GenBank/DDBJ databases">
        <title>Comparative genomics in systemic dimorphic fungi from Ajellomycetaceae.</title>
        <authorList>
            <person name="Munoz J.F."/>
            <person name="Mcewen J.G."/>
            <person name="Clay O.K."/>
            <person name="Cuomo C.A."/>
        </authorList>
    </citation>
    <scope>NUCLEOTIDE SEQUENCE [LARGE SCALE GENOMIC DNA]</scope>
    <source>
        <strain evidence="15 16">UAMH5409</strain>
    </source>
</reference>
<evidence type="ECO:0000256" key="13">
    <source>
        <dbReference type="ARBA" id="ARBA00057883"/>
    </source>
</evidence>
<evidence type="ECO:0000256" key="8">
    <source>
        <dbReference type="ARBA" id="ARBA00023211"/>
    </source>
</evidence>
<evidence type="ECO:0000256" key="14">
    <source>
        <dbReference type="SAM" id="MobiDB-lite"/>
    </source>
</evidence>
<evidence type="ECO:0000256" key="4">
    <source>
        <dbReference type="ARBA" id="ARBA00022679"/>
    </source>
</evidence>
<feature type="compositionally biased region" description="Basic and acidic residues" evidence="14">
    <location>
        <begin position="266"/>
        <end position="282"/>
    </location>
</feature>
<keyword evidence="6" id="KW-0320">Glycogen biosynthesis</keyword>
<comment type="caution">
    <text evidence="15">The sequence shown here is derived from an EMBL/GenBank/DDBJ whole genome shotgun (WGS) entry which is preliminary data.</text>
</comment>
<evidence type="ECO:0000256" key="3">
    <source>
        <dbReference type="ARBA" id="ARBA00022490"/>
    </source>
</evidence>
<dbReference type="InterPro" id="IPR029044">
    <property type="entry name" value="Nucleotide-diphossugar_trans"/>
</dbReference>
<comment type="function">
    <text evidence="13">Self-glucosylating initiator of glycogen synthesis. It catalyzes the formation of a short alpha (1,4)-glucosyl chain covalently attached via a glucose 1-O-tyrosyl linkage to internal tyrosine residues and these chains act as primers for the elongation reaction catalyzed by glycogen synthase.</text>
</comment>
<comment type="subcellular location">
    <subcellularLocation>
        <location evidence="2">Cytoplasm</location>
    </subcellularLocation>
</comment>
<keyword evidence="3" id="KW-0963">Cytoplasm</keyword>
<dbReference type="Pfam" id="PF01501">
    <property type="entry name" value="Glyco_transf_8"/>
    <property type="match status" value="1"/>
</dbReference>
<feature type="compositionally biased region" description="Basic residues" evidence="14">
    <location>
        <begin position="255"/>
        <end position="265"/>
    </location>
</feature>
<evidence type="ECO:0000256" key="9">
    <source>
        <dbReference type="ARBA" id="ARBA00038162"/>
    </source>
</evidence>
<dbReference type="GO" id="GO:0005737">
    <property type="term" value="C:cytoplasm"/>
    <property type="evidence" value="ECO:0007669"/>
    <property type="project" value="UniProtKB-SubCell"/>
</dbReference>
<name>A0A2B7Y8Z3_9EURO</name>
<dbReference type="GO" id="GO:0005978">
    <property type="term" value="P:glycogen biosynthetic process"/>
    <property type="evidence" value="ECO:0007669"/>
    <property type="project" value="UniProtKB-KW"/>
</dbReference>
<evidence type="ECO:0000256" key="10">
    <source>
        <dbReference type="ARBA" id="ARBA00038934"/>
    </source>
</evidence>
<dbReference type="EC" id="2.4.1.186" evidence="10"/>
<dbReference type="Proteomes" id="UP000223968">
    <property type="component" value="Unassembled WGS sequence"/>
</dbReference>
<proteinExistence type="inferred from homology"/>
<dbReference type="CDD" id="cd02537">
    <property type="entry name" value="GT8_Glycogenin"/>
    <property type="match status" value="1"/>
</dbReference>
<feature type="region of interest" description="Disordered" evidence="14">
    <location>
        <begin position="391"/>
        <end position="437"/>
    </location>
</feature>
<comment type="catalytic activity">
    <reaction evidence="11">
        <text>[1,4-alpha-D-glucosyl](n)-L-tyrosyl-[glycogenin] + UDP-alpha-D-glucose = [1,4-alpha-D-glucosyl](n+1)-L-tyrosyl-[glycogenin] + UDP + H(+)</text>
        <dbReference type="Rhea" id="RHEA:56560"/>
        <dbReference type="Rhea" id="RHEA-COMP:14606"/>
        <dbReference type="Rhea" id="RHEA-COMP:14607"/>
        <dbReference type="ChEBI" id="CHEBI:15378"/>
        <dbReference type="ChEBI" id="CHEBI:58223"/>
        <dbReference type="ChEBI" id="CHEBI:58885"/>
        <dbReference type="ChEBI" id="CHEBI:140574"/>
        <dbReference type="EC" id="2.4.1.186"/>
    </reaction>
</comment>
<dbReference type="Gene3D" id="3.90.550.10">
    <property type="entry name" value="Spore Coat Polysaccharide Biosynthesis Protein SpsA, Chain A"/>
    <property type="match status" value="1"/>
</dbReference>
<feature type="compositionally biased region" description="Low complexity" evidence="14">
    <location>
        <begin position="691"/>
        <end position="700"/>
    </location>
</feature>
<keyword evidence="5" id="KW-0479">Metal-binding</keyword>
<evidence type="ECO:0000256" key="12">
    <source>
        <dbReference type="ARBA" id="ARBA00052293"/>
    </source>
</evidence>
<comment type="similarity">
    <text evidence="9">Belongs to the glycosyltransferase 8 family. Glycogenin subfamily.</text>
</comment>
<dbReference type="EMBL" id="PDNB01000011">
    <property type="protein sequence ID" value="PGH17342.1"/>
    <property type="molecule type" value="Genomic_DNA"/>
</dbReference>
<dbReference type="InterPro" id="IPR002495">
    <property type="entry name" value="Glyco_trans_8"/>
</dbReference>
<dbReference type="STRING" id="1447875.A0A2B7Y8Z3"/>
<dbReference type="FunFam" id="3.90.550.10:FF:000092">
    <property type="entry name" value="Glycogenin 2"/>
    <property type="match status" value="1"/>
</dbReference>
<sequence length="810" mass="90643">MVLAHSLRDNGSKAKLVVLVTLDNLKASTIDELKTIYDDVIPINRLINRTPANLYLMDRPDLISTFSKIELWRQTQYSKIVYIDADIVALRAPDELLTLDARFAAVTDIGWPDCFNTGLMVLHPNLQDYYALLALAQRGISFDGADQGLLNMHFRKWDRLSFAYNCTPSGHYQYIPAFRHFGSTISLVHYIGAQKPWNLPRQTLPLESPYNQLLGRWWAAYDRHYRPVVEPAPQPTVRTDTTEQKAAERMPSTQVKHHTRRHSRRHDLGQPHSEEAVHEPKQSLESAHTTPEAHHAQVYTQAHIQPPAQPTSDPPEEGVHFQAHEAFQQPEEPQTREAYHVPEVSQGDDSAPILENAIHAAGRISPHPQPIIPEKSQDLVISAVPQYVRGEEHHHHHHHPHSHPGSHTSDAPSILTEKAASPPPPMADVPAPHHLPQELTEPFKQPEIGNIPAQLQEPEPPKEVPARSFSPPRAEWDASRAPPPIDSKPEAFSLPSHTYSMSQDTELFQPPTSYPEAPKDMYYQVPPKQPETRGLARIFPWESYAPKPTRVFYNGSSETDSLTESHTKLLAKESLEEPEPPLPSAPPEDPWVNYMRSNAWDEVPEIEKYMRTIQRPRRGQVQVLKTGTTTEDGAEGRRPSLRLTDFPTEIERPSLPVTPAPIRRPNFWSGARRSDEQQDSETGTGKGKGSDGSSTNDNDNLPPAAGVPSQENWNPLERLEELQRRQSAFLDEERGGTPVLGLDVEAQELPRRSMPGEDGEPGIPVRQDADAPAPAFTDPLFGSGSSRAERRGSLGEDGDIDPVNADVQSS</sequence>
<evidence type="ECO:0000313" key="15">
    <source>
        <dbReference type="EMBL" id="PGH17342.1"/>
    </source>
</evidence>
<evidence type="ECO:0000256" key="5">
    <source>
        <dbReference type="ARBA" id="ARBA00022723"/>
    </source>
</evidence>